<evidence type="ECO:0000313" key="8">
    <source>
        <dbReference type="EMBL" id="MCL7042077.1"/>
    </source>
</evidence>
<dbReference type="InterPro" id="IPR012474">
    <property type="entry name" value="Frigida"/>
</dbReference>
<feature type="compositionally biased region" description="Polar residues" evidence="7">
    <location>
        <begin position="635"/>
        <end position="644"/>
    </location>
</feature>
<keyword evidence="3 6" id="KW-0221">Differentiation</keyword>
<accession>A0AA41VIV1</accession>
<comment type="similarity">
    <text evidence="1 6">Belongs to the Frigida family.</text>
</comment>
<keyword evidence="4" id="KW-0862">Zinc</keyword>
<keyword evidence="9" id="KW-1185">Reference proteome</keyword>
<dbReference type="GO" id="GO:0030154">
    <property type="term" value="P:cell differentiation"/>
    <property type="evidence" value="ECO:0007669"/>
    <property type="project" value="UniProtKB-KW"/>
</dbReference>
<dbReference type="EMBL" id="JAJJMA010231016">
    <property type="protein sequence ID" value="MCL7042077.1"/>
    <property type="molecule type" value="Genomic_DNA"/>
</dbReference>
<evidence type="ECO:0000256" key="2">
    <source>
        <dbReference type="ARBA" id="ARBA00022771"/>
    </source>
</evidence>
<feature type="compositionally biased region" description="Basic and acidic residues" evidence="7">
    <location>
        <begin position="593"/>
        <end position="607"/>
    </location>
</feature>
<evidence type="ECO:0000256" key="7">
    <source>
        <dbReference type="SAM" id="MobiDB-lite"/>
    </source>
</evidence>
<keyword evidence="6" id="KW-0217">Developmental protein</keyword>
<dbReference type="Proteomes" id="UP001177140">
    <property type="component" value="Unassembled WGS sequence"/>
</dbReference>
<dbReference type="InterPro" id="IPR013083">
    <property type="entry name" value="Znf_RING/FYVE/PHD"/>
</dbReference>
<keyword evidence="2" id="KW-0479">Metal-binding</keyword>
<dbReference type="GO" id="GO:0008270">
    <property type="term" value="F:zinc ion binding"/>
    <property type="evidence" value="ECO:0007669"/>
    <property type="project" value="UniProtKB-KW"/>
</dbReference>
<protein>
    <recommendedName>
        <fullName evidence="6">FRIGIDA-like protein</fullName>
    </recommendedName>
</protein>
<keyword evidence="5 6" id="KW-0287">Flowering</keyword>
<evidence type="ECO:0000313" key="9">
    <source>
        <dbReference type="Proteomes" id="UP001177140"/>
    </source>
</evidence>
<comment type="caution">
    <text evidence="8">The sequence shown here is derived from an EMBL/GenBank/DDBJ whole genome shotgun (WGS) entry which is preliminary data.</text>
</comment>
<evidence type="ECO:0000256" key="3">
    <source>
        <dbReference type="ARBA" id="ARBA00022782"/>
    </source>
</evidence>
<dbReference type="InterPro" id="IPR011011">
    <property type="entry name" value="Znf_FYVE_PHD"/>
</dbReference>
<proteinExistence type="inferred from homology"/>
<dbReference type="PANTHER" id="PTHR31791">
    <property type="entry name" value="FRIGIDA-LIKE PROTEIN 3-RELATED"/>
    <property type="match status" value="1"/>
</dbReference>
<organism evidence="8 9">
    <name type="scientific">Papaver nudicaule</name>
    <name type="common">Iceland poppy</name>
    <dbReference type="NCBI Taxonomy" id="74823"/>
    <lineage>
        <taxon>Eukaryota</taxon>
        <taxon>Viridiplantae</taxon>
        <taxon>Streptophyta</taxon>
        <taxon>Embryophyta</taxon>
        <taxon>Tracheophyta</taxon>
        <taxon>Spermatophyta</taxon>
        <taxon>Magnoliopsida</taxon>
        <taxon>Ranunculales</taxon>
        <taxon>Papaveraceae</taxon>
        <taxon>Papaveroideae</taxon>
        <taxon>Papaver</taxon>
    </lineage>
</organism>
<keyword evidence="2" id="KW-0863">Zinc-finger</keyword>
<gene>
    <name evidence="8" type="ORF">MKW94_006285</name>
</gene>
<sequence>MVECRPNSTNPQVAACQKCGVKGYTDLLVYCDVCQISAEHVYCLDTQSKVTQKVVGWSCEQCAPSYCCKQVSLRPSLLVEERNDKQLRDNPSVGDASQKILPNSPMESYENAYAHTITDHVLSYVENPLPKSLLNQQTAMADAEVVKSNSKKFVSKQLGKALVEQEAWQDVSVNNVQYKEIEEYFEGKMRWLKKRFNELEVIEKEFVEKKSEIGVLIANKVATTDVEEQAMLDRVQQQKDTAIAALIGARNESSIHTVKEQPMLDLVQEQKGVCVTCIIESRNKSSIYTAACLNRQQCLRQFCKDMDAEGILNYIMENQKYMDAMLDEIPVALKSAAQPAHLVLDLLKGFYPSPSPATSSQKGSRRDSEDRECIHRSCMMLIESVSQLVLVGDEILDHKTKRQARGVADDWKFRLDSCDRTCRNYSLEVKAFLKLLAVYRITSEFDEEELCKLVLAVSHRSGIPDLCLSLGLAHKIPGVVEALISRGRQIDAVHFIQAFKLDEEFPSAPLLMTYLRDLRMEIQRKNTCSGGDVGIKSDGHKKELAAIKTVIKCIKEYKLEADYPLYRLQRRLTQLEDWKSNNKRVRGDLVTNQERKKARVDDGRRYESYAPPLEHAPLAYSKRSSSLHRSYRMEPSSSYNSRYS</sequence>
<reference evidence="8" key="1">
    <citation type="submission" date="2022-03" db="EMBL/GenBank/DDBJ databases">
        <title>A functionally conserved STORR gene fusion in Papaver species that diverged 16.8 million years ago.</title>
        <authorList>
            <person name="Catania T."/>
        </authorList>
    </citation>
    <scope>NUCLEOTIDE SEQUENCE</scope>
    <source>
        <strain evidence="8">S-191538</strain>
    </source>
</reference>
<evidence type="ECO:0000256" key="1">
    <source>
        <dbReference type="ARBA" id="ARBA00008956"/>
    </source>
</evidence>
<dbReference type="Gene3D" id="3.30.40.10">
    <property type="entry name" value="Zinc/RING finger domain, C3HC4 (zinc finger)"/>
    <property type="match status" value="1"/>
</dbReference>
<feature type="region of interest" description="Disordered" evidence="7">
    <location>
        <begin position="589"/>
        <end position="644"/>
    </location>
</feature>
<evidence type="ECO:0000256" key="5">
    <source>
        <dbReference type="ARBA" id="ARBA00023089"/>
    </source>
</evidence>
<evidence type="ECO:0000256" key="6">
    <source>
        <dbReference type="RuleBase" id="RU364012"/>
    </source>
</evidence>
<dbReference type="AlphaFoldDB" id="A0AA41VIV1"/>
<dbReference type="Pfam" id="PF07899">
    <property type="entry name" value="Frigida"/>
    <property type="match status" value="1"/>
</dbReference>
<evidence type="ECO:0000256" key="4">
    <source>
        <dbReference type="ARBA" id="ARBA00022833"/>
    </source>
</evidence>
<dbReference type="GO" id="GO:0009908">
    <property type="term" value="P:flower development"/>
    <property type="evidence" value="ECO:0007669"/>
    <property type="project" value="UniProtKB-KW"/>
</dbReference>
<name>A0AA41VIV1_PAPNU</name>
<dbReference type="PANTHER" id="PTHR31791:SF41">
    <property type="entry name" value="FRIGIDA-LIKE PROTEIN"/>
    <property type="match status" value="1"/>
</dbReference>
<dbReference type="SUPFAM" id="SSF57903">
    <property type="entry name" value="FYVE/PHD zinc finger"/>
    <property type="match status" value="1"/>
</dbReference>